<dbReference type="AlphaFoldDB" id="A0A0F9HN69"/>
<comment type="caution">
    <text evidence="1">The sequence shown here is derived from an EMBL/GenBank/DDBJ whole genome shotgun (WGS) entry which is preliminary data.</text>
</comment>
<name>A0A0F9HN69_9ZZZZ</name>
<proteinExistence type="predicted"/>
<evidence type="ECO:0000313" key="1">
    <source>
        <dbReference type="EMBL" id="KKL83145.1"/>
    </source>
</evidence>
<sequence>MSTKPQAGKTVCEMCEYQSSNAFLDHLNGVNPFNVEEIIHGCPECKSIDSFRSACDEPGCWELVSCGTPSAGGYRTTCRAHKPREKAGDA</sequence>
<organism evidence="1">
    <name type="scientific">marine sediment metagenome</name>
    <dbReference type="NCBI Taxonomy" id="412755"/>
    <lineage>
        <taxon>unclassified sequences</taxon>
        <taxon>metagenomes</taxon>
        <taxon>ecological metagenomes</taxon>
    </lineage>
</organism>
<reference evidence="1" key="1">
    <citation type="journal article" date="2015" name="Nature">
        <title>Complex archaea that bridge the gap between prokaryotes and eukaryotes.</title>
        <authorList>
            <person name="Spang A."/>
            <person name="Saw J.H."/>
            <person name="Jorgensen S.L."/>
            <person name="Zaremba-Niedzwiedzka K."/>
            <person name="Martijn J."/>
            <person name="Lind A.E."/>
            <person name="van Eijk R."/>
            <person name="Schleper C."/>
            <person name="Guy L."/>
            <person name="Ettema T.J."/>
        </authorList>
    </citation>
    <scope>NUCLEOTIDE SEQUENCE</scope>
</reference>
<protein>
    <submittedName>
        <fullName evidence="1">Uncharacterized protein</fullName>
    </submittedName>
</protein>
<dbReference type="EMBL" id="LAZR01022068">
    <property type="protein sequence ID" value="KKL83145.1"/>
    <property type="molecule type" value="Genomic_DNA"/>
</dbReference>
<gene>
    <name evidence="1" type="ORF">LCGC14_1977660</name>
</gene>
<accession>A0A0F9HN69</accession>